<keyword evidence="1" id="KW-0732">Signal</keyword>
<reference evidence="3" key="1">
    <citation type="submission" date="2024-03" db="EMBL/GenBank/DDBJ databases">
        <title>WGS assembly of Saponaria officinalis var. Norfolk2.</title>
        <authorList>
            <person name="Jenkins J."/>
            <person name="Shu S."/>
            <person name="Grimwood J."/>
            <person name="Barry K."/>
            <person name="Goodstein D."/>
            <person name="Schmutz J."/>
            <person name="Leebens-Mack J."/>
            <person name="Osbourn A."/>
        </authorList>
    </citation>
    <scope>NUCLEOTIDE SEQUENCE [LARGE SCALE GENOMIC DNA]</scope>
    <source>
        <strain evidence="3">JIC</strain>
    </source>
</reference>
<evidence type="ECO:0000256" key="1">
    <source>
        <dbReference type="SAM" id="SignalP"/>
    </source>
</evidence>
<dbReference type="SUPFAM" id="SSF56219">
    <property type="entry name" value="DNase I-like"/>
    <property type="match status" value="1"/>
</dbReference>
<protein>
    <recommendedName>
        <fullName evidence="2">Endonuclease/exonuclease/phosphatase domain-containing protein</fullName>
    </recommendedName>
</protein>
<gene>
    <name evidence="3" type="ORF">RND81_03G102500</name>
</gene>
<sequence length="199" mass="22929">MMGVLRLPWLPNLLIFQMIAAWNVRGLNVPLRQHEIKSFLSENKVVVAGLLETRVKKANSSRIMNKFFRYQCFGNYSAHYNGRIWILWQESLVDLEVIEVHAQLVHCKVLFRQTNCSVFITFIYGFNDGLDRRQLWHNLMTVSPSISLGWLVIGDFNVVRCMEDKIGKNPPTVWEMMDFNGCLGHCSLAELPSHGGPFT</sequence>
<comment type="caution">
    <text evidence="3">The sequence shown here is derived from an EMBL/GenBank/DDBJ whole genome shotgun (WGS) entry which is preliminary data.</text>
</comment>
<dbReference type="Pfam" id="PF03372">
    <property type="entry name" value="Exo_endo_phos"/>
    <property type="match status" value="1"/>
</dbReference>
<proteinExistence type="predicted"/>
<dbReference type="Gene3D" id="3.60.10.10">
    <property type="entry name" value="Endonuclease/exonuclease/phosphatase"/>
    <property type="match status" value="1"/>
</dbReference>
<dbReference type="PANTHER" id="PTHR35218">
    <property type="entry name" value="RNASE H DOMAIN-CONTAINING PROTEIN"/>
    <property type="match status" value="1"/>
</dbReference>
<organism evidence="3 4">
    <name type="scientific">Saponaria officinalis</name>
    <name type="common">Common soapwort</name>
    <name type="synonym">Lychnis saponaria</name>
    <dbReference type="NCBI Taxonomy" id="3572"/>
    <lineage>
        <taxon>Eukaryota</taxon>
        <taxon>Viridiplantae</taxon>
        <taxon>Streptophyta</taxon>
        <taxon>Embryophyta</taxon>
        <taxon>Tracheophyta</taxon>
        <taxon>Spermatophyta</taxon>
        <taxon>Magnoliopsida</taxon>
        <taxon>eudicotyledons</taxon>
        <taxon>Gunneridae</taxon>
        <taxon>Pentapetalae</taxon>
        <taxon>Caryophyllales</taxon>
        <taxon>Caryophyllaceae</taxon>
        <taxon>Caryophylleae</taxon>
        <taxon>Saponaria</taxon>
    </lineage>
</organism>
<evidence type="ECO:0000313" key="3">
    <source>
        <dbReference type="EMBL" id="KAK9741399.1"/>
    </source>
</evidence>
<name>A0AAW1LZF5_SAPOF</name>
<dbReference type="EMBL" id="JBDFQZ010000003">
    <property type="protein sequence ID" value="KAK9741399.1"/>
    <property type="molecule type" value="Genomic_DNA"/>
</dbReference>
<accession>A0AAW1LZF5</accession>
<dbReference type="Proteomes" id="UP001443914">
    <property type="component" value="Unassembled WGS sequence"/>
</dbReference>
<feature type="domain" description="Endonuclease/exonuclease/phosphatase" evidence="2">
    <location>
        <begin position="21"/>
        <end position="159"/>
    </location>
</feature>
<dbReference type="AlphaFoldDB" id="A0AAW1LZF5"/>
<dbReference type="GO" id="GO:0003824">
    <property type="term" value="F:catalytic activity"/>
    <property type="evidence" value="ECO:0007669"/>
    <property type="project" value="InterPro"/>
</dbReference>
<evidence type="ECO:0000259" key="2">
    <source>
        <dbReference type="Pfam" id="PF03372"/>
    </source>
</evidence>
<feature type="signal peptide" evidence="1">
    <location>
        <begin position="1"/>
        <end position="26"/>
    </location>
</feature>
<dbReference type="InterPro" id="IPR005135">
    <property type="entry name" value="Endo/exonuclease/phosphatase"/>
</dbReference>
<dbReference type="PANTHER" id="PTHR35218:SF7">
    <property type="entry name" value="ENDONUCLEASE_EXONUCLEASE_PHOSPHATASE"/>
    <property type="match status" value="1"/>
</dbReference>
<feature type="chain" id="PRO_5043620804" description="Endonuclease/exonuclease/phosphatase domain-containing protein" evidence="1">
    <location>
        <begin position="27"/>
        <end position="199"/>
    </location>
</feature>
<keyword evidence="4" id="KW-1185">Reference proteome</keyword>
<dbReference type="InterPro" id="IPR036691">
    <property type="entry name" value="Endo/exonu/phosph_ase_sf"/>
</dbReference>
<evidence type="ECO:0000313" key="4">
    <source>
        <dbReference type="Proteomes" id="UP001443914"/>
    </source>
</evidence>